<feature type="transmembrane region" description="Helical" evidence="5">
    <location>
        <begin position="313"/>
        <end position="334"/>
    </location>
</feature>
<gene>
    <name evidence="7" type="ORF">MVEN_00762000</name>
</gene>
<dbReference type="InterPro" id="IPR011701">
    <property type="entry name" value="MFS"/>
</dbReference>
<sequence>MAPGLSQIRARYGIESETVLAMTLSIFLVSFGIGPLILAPLSEMHGRKWVLHIGNLLSIVFNLGCAFAPSTAVFLIFRLLTGFSGGAPVACGGAVISDLFDERERASAMAVYTLGPLVGPVIGPIAGGFIAQTVGVRYVYFVLAGVTAFASLIGIPCLRETYAPILKLRSAPRSGDPEKTPPTAEEPYHPTQQQLHYLWINFSRPLVLLFSSFICFILSLYMAFMYGDNSIYYLFFTTLNGKTRSGLMYGGLGVGFLLATAFGARFSNVMYKRLADKNGGVGEPEMRIPPLFFGSVFVPIGLFWYGWSAQAKLHWIMPVIGSGIFGFGMMTTFLPIQLYLVDAFKYAASALSAAFLFRSLFGFAFPLFGNQMFAAMGFGGGNSLLGGLAICLGIPFPVYIYYRGAALRARSNLNH</sequence>
<dbReference type="Gene3D" id="1.20.1250.20">
    <property type="entry name" value="MFS general substrate transporter like domains"/>
    <property type="match status" value="1"/>
</dbReference>
<dbReference type="PROSITE" id="PS50850">
    <property type="entry name" value="MFS"/>
    <property type="match status" value="1"/>
</dbReference>
<feature type="transmembrane region" description="Helical" evidence="5">
    <location>
        <begin position="109"/>
        <end position="132"/>
    </location>
</feature>
<evidence type="ECO:0000256" key="1">
    <source>
        <dbReference type="ARBA" id="ARBA00004141"/>
    </source>
</evidence>
<proteinExistence type="predicted"/>
<evidence type="ECO:0000313" key="8">
    <source>
        <dbReference type="Proteomes" id="UP000620124"/>
    </source>
</evidence>
<protein>
    <submittedName>
        <fullName evidence="7">Mfs multidrug</fullName>
    </submittedName>
</protein>
<evidence type="ECO:0000256" key="4">
    <source>
        <dbReference type="ARBA" id="ARBA00023136"/>
    </source>
</evidence>
<dbReference type="PANTHER" id="PTHR23502:SF60">
    <property type="entry name" value="MAJOR FACILITATOR SUPERFAMILY (MFS) PROFILE DOMAIN-CONTAINING PROTEIN-RELATED"/>
    <property type="match status" value="1"/>
</dbReference>
<dbReference type="AlphaFoldDB" id="A0A8H7D3Q0"/>
<feature type="transmembrane region" description="Helical" evidence="5">
    <location>
        <begin position="380"/>
        <end position="402"/>
    </location>
</feature>
<feature type="transmembrane region" description="Helical" evidence="5">
    <location>
        <begin position="138"/>
        <end position="158"/>
    </location>
</feature>
<keyword evidence="3 5" id="KW-1133">Transmembrane helix</keyword>
<dbReference type="PANTHER" id="PTHR23502">
    <property type="entry name" value="MAJOR FACILITATOR SUPERFAMILY"/>
    <property type="match status" value="1"/>
</dbReference>
<evidence type="ECO:0000256" key="2">
    <source>
        <dbReference type="ARBA" id="ARBA00022692"/>
    </source>
</evidence>
<feature type="transmembrane region" description="Helical" evidence="5">
    <location>
        <begin position="49"/>
        <end position="69"/>
    </location>
</feature>
<feature type="domain" description="Major facilitator superfamily (MFS) profile" evidence="6">
    <location>
        <begin position="1"/>
        <end position="405"/>
    </location>
</feature>
<dbReference type="InterPro" id="IPR020846">
    <property type="entry name" value="MFS_dom"/>
</dbReference>
<reference evidence="7" key="1">
    <citation type="submission" date="2020-05" db="EMBL/GenBank/DDBJ databases">
        <title>Mycena genomes resolve the evolution of fungal bioluminescence.</title>
        <authorList>
            <person name="Tsai I.J."/>
        </authorList>
    </citation>
    <scope>NUCLEOTIDE SEQUENCE</scope>
    <source>
        <strain evidence="7">CCC161011</strain>
    </source>
</reference>
<comment type="subcellular location">
    <subcellularLocation>
        <location evidence="1">Membrane</location>
        <topology evidence="1">Multi-pass membrane protein</topology>
    </subcellularLocation>
</comment>
<feature type="transmembrane region" description="Helical" evidence="5">
    <location>
        <begin position="206"/>
        <end position="227"/>
    </location>
</feature>
<feature type="transmembrane region" description="Helical" evidence="5">
    <location>
        <begin position="346"/>
        <end position="368"/>
    </location>
</feature>
<evidence type="ECO:0000259" key="6">
    <source>
        <dbReference type="PROSITE" id="PS50850"/>
    </source>
</evidence>
<feature type="transmembrane region" description="Helical" evidence="5">
    <location>
        <begin position="247"/>
        <end position="267"/>
    </location>
</feature>
<dbReference type="GO" id="GO:0005886">
    <property type="term" value="C:plasma membrane"/>
    <property type="evidence" value="ECO:0007669"/>
    <property type="project" value="TreeGrafter"/>
</dbReference>
<keyword evidence="4 5" id="KW-0472">Membrane</keyword>
<feature type="transmembrane region" description="Helical" evidence="5">
    <location>
        <begin position="75"/>
        <end position="97"/>
    </location>
</feature>
<organism evidence="7 8">
    <name type="scientific">Mycena venus</name>
    <dbReference type="NCBI Taxonomy" id="2733690"/>
    <lineage>
        <taxon>Eukaryota</taxon>
        <taxon>Fungi</taxon>
        <taxon>Dikarya</taxon>
        <taxon>Basidiomycota</taxon>
        <taxon>Agaricomycotina</taxon>
        <taxon>Agaricomycetes</taxon>
        <taxon>Agaricomycetidae</taxon>
        <taxon>Agaricales</taxon>
        <taxon>Marasmiineae</taxon>
        <taxon>Mycenaceae</taxon>
        <taxon>Mycena</taxon>
    </lineage>
</organism>
<dbReference type="SUPFAM" id="SSF103473">
    <property type="entry name" value="MFS general substrate transporter"/>
    <property type="match status" value="1"/>
</dbReference>
<name>A0A8H7D3Q0_9AGAR</name>
<dbReference type="OrthoDB" id="6770063at2759"/>
<dbReference type="EMBL" id="JACAZI010000005">
    <property type="protein sequence ID" value="KAF7360325.1"/>
    <property type="molecule type" value="Genomic_DNA"/>
</dbReference>
<evidence type="ECO:0000256" key="3">
    <source>
        <dbReference type="ARBA" id="ARBA00022989"/>
    </source>
</evidence>
<comment type="caution">
    <text evidence="7">The sequence shown here is derived from an EMBL/GenBank/DDBJ whole genome shotgun (WGS) entry which is preliminary data.</text>
</comment>
<keyword evidence="2 5" id="KW-0812">Transmembrane</keyword>
<dbReference type="Proteomes" id="UP000620124">
    <property type="component" value="Unassembled WGS sequence"/>
</dbReference>
<evidence type="ECO:0000313" key="7">
    <source>
        <dbReference type="EMBL" id="KAF7360325.1"/>
    </source>
</evidence>
<dbReference type="InterPro" id="IPR036259">
    <property type="entry name" value="MFS_trans_sf"/>
</dbReference>
<dbReference type="GO" id="GO:0022857">
    <property type="term" value="F:transmembrane transporter activity"/>
    <property type="evidence" value="ECO:0007669"/>
    <property type="project" value="InterPro"/>
</dbReference>
<keyword evidence="8" id="KW-1185">Reference proteome</keyword>
<accession>A0A8H7D3Q0</accession>
<feature type="transmembrane region" description="Helical" evidence="5">
    <location>
        <begin position="288"/>
        <end position="307"/>
    </location>
</feature>
<feature type="transmembrane region" description="Helical" evidence="5">
    <location>
        <begin position="20"/>
        <end position="42"/>
    </location>
</feature>
<dbReference type="Pfam" id="PF07690">
    <property type="entry name" value="MFS_1"/>
    <property type="match status" value="1"/>
</dbReference>
<evidence type="ECO:0000256" key="5">
    <source>
        <dbReference type="SAM" id="Phobius"/>
    </source>
</evidence>